<dbReference type="Pfam" id="PF08402">
    <property type="entry name" value="TOBE_2"/>
    <property type="match status" value="1"/>
</dbReference>
<dbReference type="AlphaFoldDB" id="A0AAP7ZNA4"/>
<keyword evidence="5" id="KW-0067">ATP-binding</keyword>
<dbReference type="GO" id="GO:0015408">
    <property type="term" value="F:ABC-type ferric iron transporter activity"/>
    <property type="evidence" value="ECO:0007669"/>
    <property type="project" value="InterPro"/>
</dbReference>
<accession>A0AAP7ZNA4</accession>
<proteinExistence type="predicted"/>
<dbReference type="InterPro" id="IPR008995">
    <property type="entry name" value="Mo/tungstate-bd_C_term_dom"/>
</dbReference>
<dbReference type="Gene3D" id="2.40.50.100">
    <property type="match status" value="1"/>
</dbReference>
<sequence length="376" mass="40468">MMLELDQVTAVVGAQTHLYPTSVRLAPGAINVLLGPTQAGKTTLMRIMAGLDRPTAGRVLVDGKDVTGVGVRDRNLAMVYQQFINYPAMTVYDNIASPLRLQGTARDEIDARVRTVAAKLHIDHLLQRLPAALSGGQQQRCALARALVKRAPLVLLDEPLVNLDYKLREELRAELASLFADGGTTVVYATTEPQEALLLGGHTIVMHAGRVLQSGPTLQMYDVPVSVDAAAIFNDPPMNVFHATVVEGNHIRLQDWNNPGIDVPWTRPLPIHAGTRCRVGLRPSHIRLATRTSRCVALPGLVELAELSGSETYLHLRAHAPGEPGGMGLVAQLPGVHEFELGAALDVFVDPAELFLFDDAGKLVSAPKQGDAHGAH</sequence>
<evidence type="ECO:0000256" key="6">
    <source>
        <dbReference type="ARBA" id="ARBA00023136"/>
    </source>
</evidence>
<dbReference type="InterPro" id="IPR003593">
    <property type="entry name" value="AAA+_ATPase"/>
</dbReference>
<dbReference type="InterPro" id="IPR027417">
    <property type="entry name" value="P-loop_NTPase"/>
</dbReference>
<keyword evidence="4" id="KW-0547">Nucleotide-binding</keyword>
<dbReference type="InterPro" id="IPR013611">
    <property type="entry name" value="Transp-assoc_OB_typ2"/>
</dbReference>
<evidence type="ECO:0000313" key="9">
    <source>
        <dbReference type="Proteomes" id="UP000216164"/>
    </source>
</evidence>
<evidence type="ECO:0000256" key="1">
    <source>
        <dbReference type="ARBA" id="ARBA00022448"/>
    </source>
</evidence>
<evidence type="ECO:0000256" key="5">
    <source>
        <dbReference type="ARBA" id="ARBA00022840"/>
    </source>
</evidence>
<dbReference type="InterPro" id="IPR012340">
    <property type="entry name" value="NA-bd_OB-fold"/>
</dbReference>
<keyword evidence="3" id="KW-0997">Cell inner membrane</keyword>
<keyword evidence="6" id="KW-0472">Membrane</keyword>
<dbReference type="SMART" id="SM00382">
    <property type="entry name" value="AAA"/>
    <property type="match status" value="1"/>
</dbReference>
<dbReference type="EMBL" id="NCTK01000001">
    <property type="protein sequence ID" value="OYQ13721.1"/>
    <property type="molecule type" value="Genomic_DNA"/>
</dbReference>
<dbReference type="SUPFAM" id="SSF50331">
    <property type="entry name" value="MOP-like"/>
    <property type="match status" value="1"/>
</dbReference>
<keyword evidence="1" id="KW-0813">Transport</keyword>
<evidence type="ECO:0000256" key="4">
    <source>
        <dbReference type="ARBA" id="ARBA00022741"/>
    </source>
</evidence>
<name>A0AAP7ZNA4_RALSL</name>
<dbReference type="Proteomes" id="UP000216164">
    <property type="component" value="Unassembled WGS sequence"/>
</dbReference>
<dbReference type="PANTHER" id="PTHR43875:SF1">
    <property type="entry name" value="OSMOPROTECTIVE COMPOUNDS UPTAKE ATP-BINDING PROTEIN GGTA"/>
    <property type="match status" value="1"/>
</dbReference>
<feature type="domain" description="ABC transporter" evidence="7">
    <location>
        <begin position="3"/>
        <end position="233"/>
    </location>
</feature>
<dbReference type="PANTHER" id="PTHR43875">
    <property type="entry name" value="MALTODEXTRIN IMPORT ATP-BINDING PROTEIN MSMX"/>
    <property type="match status" value="1"/>
</dbReference>
<evidence type="ECO:0000259" key="7">
    <source>
        <dbReference type="PROSITE" id="PS50893"/>
    </source>
</evidence>
<evidence type="ECO:0000313" key="8">
    <source>
        <dbReference type="EMBL" id="OYQ13721.1"/>
    </source>
</evidence>
<dbReference type="InterPro" id="IPR015853">
    <property type="entry name" value="ABC_transpr_FbpC"/>
</dbReference>
<organism evidence="8 9">
    <name type="scientific">Ralstonia solanacearum K60</name>
    <dbReference type="NCBI Taxonomy" id="1091042"/>
    <lineage>
        <taxon>Bacteria</taxon>
        <taxon>Pseudomonadati</taxon>
        <taxon>Pseudomonadota</taxon>
        <taxon>Betaproteobacteria</taxon>
        <taxon>Burkholderiales</taxon>
        <taxon>Burkholderiaceae</taxon>
        <taxon>Ralstonia</taxon>
        <taxon>Ralstonia solanacearum species complex</taxon>
    </lineage>
</organism>
<dbReference type="Pfam" id="PF00005">
    <property type="entry name" value="ABC_tran"/>
    <property type="match status" value="1"/>
</dbReference>
<dbReference type="RefSeq" id="WP_043892380.1">
    <property type="nucleotide sequence ID" value="NZ_NCTK01000001.1"/>
</dbReference>
<dbReference type="CDD" id="cd03259">
    <property type="entry name" value="ABC_Carb_Solutes_like"/>
    <property type="match status" value="1"/>
</dbReference>
<gene>
    <name evidence="8" type="ORF">B7R77_10965</name>
</gene>
<dbReference type="InterPro" id="IPR047641">
    <property type="entry name" value="ABC_transpr_MalK/UgpC-like"/>
</dbReference>
<dbReference type="InterPro" id="IPR003439">
    <property type="entry name" value="ABC_transporter-like_ATP-bd"/>
</dbReference>
<dbReference type="GO" id="GO:0005524">
    <property type="term" value="F:ATP binding"/>
    <property type="evidence" value="ECO:0007669"/>
    <property type="project" value="UniProtKB-KW"/>
</dbReference>
<reference evidence="8 9" key="1">
    <citation type="submission" date="2017-04" db="EMBL/GenBank/DDBJ databases">
        <title>Genome Announcement: Closed genomes of Ralstonia solanacearum strains K60, UW551, and UW700.</title>
        <authorList>
            <person name="Hayes M."/>
            <person name="Macintyre A.M."/>
            <person name="Allen C."/>
        </authorList>
    </citation>
    <scope>NUCLEOTIDE SEQUENCE [LARGE SCALE GENOMIC DNA]</scope>
    <source>
        <strain evidence="8 9">UW25</strain>
    </source>
</reference>
<dbReference type="Gene3D" id="3.40.50.300">
    <property type="entry name" value="P-loop containing nucleotide triphosphate hydrolases"/>
    <property type="match status" value="1"/>
</dbReference>
<comment type="caution">
    <text evidence="8">The sequence shown here is derived from an EMBL/GenBank/DDBJ whole genome shotgun (WGS) entry which is preliminary data.</text>
</comment>
<evidence type="ECO:0000256" key="3">
    <source>
        <dbReference type="ARBA" id="ARBA00022519"/>
    </source>
</evidence>
<dbReference type="Gene3D" id="2.40.50.140">
    <property type="entry name" value="Nucleic acid-binding proteins"/>
    <property type="match status" value="1"/>
</dbReference>
<dbReference type="SUPFAM" id="SSF52540">
    <property type="entry name" value="P-loop containing nucleoside triphosphate hydrolases"/>
    <property type="match status" value="1"/>
</dbReference>
<keyword evidence="2" id="KW-1003">Cell membrane</keyword>
<dbReference type="PROSITE" id="PS50893">
    <property type="entry name" value="ABC_TRANSPORTER_2"/>
    <property type="match status" value="1"/>
</dbReference>
<evidence type="ECO:0000256" key="2">
    <source>
        <dbReference type="ARBA" id="ARBA00022475"/>
    </source>
</evidence>
<dbReference type="GO" id="GO:0055052">
    <property type="term" value="C:ATP-binding cassette (ABC) transporter complex, substrate-binding subunit-containing"/>
    <property type="evidence" value="ECO:0007669"/>
    <property type="project" value="TreeGrafter"/>
</dbReference>
<dbReference type="GO" id="GO:0016887">
    <property type="term" value="F:ATP hydrolysis activity"/>
    <property type="evidence" value="ECO:0007669"/>
    <property type="project" value="InterPro"/>
</dbReference>
<protein>
    <submittedName>
        <fullName evidence="8">ABC transporter</fullName>
    </submittedName>
</protein>